<reference evidence="1" key="1">
    <citation type="submission" date="2020-03" db="EMBL/GenBank/DDBJ databases">
        <title>The deep terrestrial virosphere.</title>
        <authorList>
            <person name="Holmfeldt K."/>
            <person name="Nilsson E."/>
            <person name="Simone D."/>
            <person name="Lopez-Fernandez M."/>
            <person name="Wu X."/>
            <person name="de Brujin I."/>
            <person name="Lundin D."/>
            <person name="Andersson A."/>
            <person name="Bertilsson S."/>
            <person name="Dopson M."/>
        </authorList>
    </citation>
    <scope>NUCLEOTIDE SEQUENCE</scope>
    <source>
        <strain evidence="2">MM415A05991</strain>
        <strain evidence="1">MM415B00382</strain>
    </source>
</reference>
<name>A0A6M3J853_9ZZZZ</name>
<proteinExistence type="predicted"/>
<evidence type="ECO:0000313" key="1">
    <source>
        <dbReference type="EMBL" id="QJA65618.1"/>
    </source>
</evidence>
<protein>
    <submittedName>
        <fullName evidence="1">Uncharacterized protein</fullName>
    </submittedName>
</protein>
<dbReference type="EMBL" id="MT141639">
    <property type="protein sequence ID" value="QJA68680.1"/>
    <property type="molecule type" value="Genomic_DNA"/>
</dbReference>
<dbReference type="EMBL" id="MT141542">
    <property type="protein sequence ID" value="QJA65618.1"/>
    <property type="molecule type" value="Genomic_DNA"/>
</dbReference>
<evidence type="ECO:0000313" key="2">
    <source>
        <dbReference type="EMBL" id="QJA68680.1"/>
    </source>
</evidence>
<dbReference type="AlphaFoldDB" id="A0A6M3J853"/>
<accession>A0A6M3J853</accession>
<gene>
    <name evidence="2" type="ORF">MM415A05991_0003</name>
    <name evidence="1" type="ORF">MM415B00382_0008</name>
</gene>
<sequence>MSKPTTQAGECLAFVARLVADDAWAASFQTTSQYRTAVLQAIADEAARILAERRGEGPR</sequence>
<organism evidence="1">
    <name type="scientific">viral metagenome</name>
    <dbReference type="NCBI Taxonomy" id="1070528"/>
    <lineage>
        <taxon>unclassified sequences</taxon>
        <taxon>metagenomes</taxon>
        <taxon>organismal metagenomes</taxon>
    </lineage>
</organism>